<evidence type="ECO:0000259" key="1">
    <source>
        <dbReference type="Pfam" id="PF06114"/>
    </source>
</evidence>
<accession>W8QWF1</accession>
<dbReference type="OrthoDB" id="9794834at2"/>
<dbReference type="KEGG" id="pstt:CH92_05690"/>
<dbReference type="InterPro" id="IPR010359">
    <property type="entry name" value="IrrE_HExxH"/>
</dbReference>
<dbReference type="Pfam" id="PF06114">
    <property type="entry name" value="Peptidase_M78"/>
    <property type="match status" value="1"/>
</dbReference>
<dbReference type="Gene3D" id="1.10.10.2910">
    <property type="match status" value="1"/>
</dbReference>
<dbReference type="Proteomes" id="UP000019522">
    <property type="component" value="Chromosome"/>
</dbReference>
<evidence type="ECO:0000313" key="2">
    <source>
        <dbReference type="EMBL" id="AHL74614.1"/>
    </source>
</evidence>
<organism evidence="2 3">
    <name type="scientific">Stutzerimonas stutzeri</name>
    <name type="common">Pseudomonas stutzeri</name>
    <dbReference type="NCBI Taxonomy" id="316"/>
    <lineage>
        <taxon>Bacteria</taxon>
        <taxon>Pseudomonadati</taxon>
        <taxon>Pseudomonadota</taxon>
        <taxon>Gammaproteobacteria</taxon>
        <taxon>Pseudomonadales</taxon>
        <taxon>Pseudomonadaceae</taxon>
        <taxon>Stutzerimonas</taxon>
    </lineage>
</organism>
<evidence type="ECO:0000313" key="3">
    <source>
        <dbReference type="Proteomes" id="UP000019522"/>
    </source>
</evidence>
<dbReference type="RefSeq" id="WP_025240790.1">
    <property type="nucleotide sequence ID" value="NZ_CP007441.1"/>
</dbReference>
<dbReference type="InterPro" id="IPR052345">
    <property type="entry name" value="Rad_response_metalloprotease"/>
</dbReference>
<dbReference type="PANTHER" id="PTHR43236:SF2">
    <property type="entry name" value="BLL0069 PROTEIN"/>
    <property type="match status" value="1"/>
</dbReference>
<reference evidence="3" key="1">
    <citation type="journal article" date="2014" name="Genome Announc.">
        <title>Complete Genome Sequence of the Highly Transformable Pseudomonas stutzeri Strain 28a24.</title>
        <authorList>
            <person name="Smith B.A."/>
            <person name="Dougherty K.M."/>
            <person name="Baltrus D.A."/>
        </authorList>
    </citation>
    <scope>NUCLEOTIDE SEQUENCE [LARGE SCALE GENOMIC DNA]</scope>
    <source>
        <strain evidence="3">28a24</strain>
    </source>
</reference>
<gene>
    <name evidence="2" type="ORF">CH92_05690</name>
</gene>
<protein>
    <recommendedName>
        <fullName evidence="1">IrrE N-terminal-like domain-containing protein</fullName>
    </recommendedName>
</protein>
<dbReference type="EMBL" id="CP007441">
    <property type="protein sequence ID" value="AHL74614.1"/>
    <property type="molecule type" value="Genomic_DNA"/>
</dbReference>
<sequence length="182" mass="20607">MAFIRRKSIDTAKQPLVSDGQLTADQIRAKAKELQLCISPLDIHALTKALGIELLCVPMDDEVSGSLSAYPDKQGWLMKVNSLHHPNRQRFTIAHELGHYFKHRKTQENFVDQNFFRNSNSNRMEAEANRFASELLMPETEFRERVKSLNGSIEAVAQEFKVSTLAVRVRAKSLGMKGHGLD</sequence>
<name>W8QWF1_STUST</name>
<reference evidence="2 3" key="2">
    <citation type="submission" date="2014-03" db="EMBL/GenBank/DDBJ databases">
        <authorList>
            <person name="Baltrus D."/>
            <person name="Dougherty K."/>
        </authorList>
    </citation>
    <scope>NUCLEOTIDE SEQUENCE</scope>
    <source>
        <strain evidence="2 3">28a24</strain>
    </source>
</reference>
<dbReference type="AlphaFoldDB" id="W8QWF1"/>
<proteinExistence type="predicted"/>
<dbReference type="PANTHER" id="PTHR43236">
    <property type="entry name" value="ANTITOXIN HIGA1"/>
    <property type="match status" value="1"/>
</dbReference>
<feature type="domain" description="IrrE N-terminal-like" evidence="1">
    <location>
        <begin position="50"/>
        <end position="171"/>
    </location>
</feature>